<accession>C7IVR0</accession>
<proteinExistence type="predicted"/>
<evidence type="ECO:0000313" key="5">
    <source>
        <dbReference type="WormBase" id="D2062.13"/>
    </source>
</evidence>
<dbReference type="Bgee" id="WBGene00194711">
    <property type="expression patterns" value="Expressed in larva and 2 other cell types or tissues"/>
</dbReference>
<protein>
    <submittedName>
        <fullName evidence="3">Uncharacterized protein</fullName>
    </submittedName>
</protein>
<dbReference type="WormBase" id="D2062.13">
    <property type="protein sequence ID" value="CE43978"/>
    <property type="gene ID" value="WBGene00194711"/>
</dbReference>
<name>C7IVR0_CAEEL</name>
<feature type="signal peptide" evidence="2">
    <location>
        <begin position="1"/>
        <end position="22"/>
    </location>
</feature>
<dbReference type="PaxDb" id="6239-D2062.13"/>
<dbReference type="EMBL" id="BX284602">
    <property type="protein sequence ID" value="CCD68446.1"/>
    <property type="molecule type" value="Genomic_DNA"/>
</dbReference>
<keyword evidence="2" id="KW-0732">Signal</keyword>
<dbReference type="GeneID" id="13184004"/>
<dbReference type="HOGENOM" id="CLU_1526540_0_0_1"/>
<gene>
    <name evidence="3" type="ORF">CELE_D2062.13</name>
    <name evidence="3 5" type="ORF">D2062.13</name>
</gene>
<evidence type="ECO:0000313" key="3">
    <source>
        <dbReference type="EMBL" id="CCD68446.1"/>
    </source>
</evidence>
<organism evidence="3 4">
    <name type="scientific">Caenorhabditis elegans</name>
    <dbReference type="NCBI Taxonomy" id="6239"/>
    <lineage>
        <taxon>Eukaryota</taxon>
        <taxon>Metazoa</taxon>
        <taxon>Ecdysozoa</taxon>
        <taxon>Nematoda</taxon>
        <taxon>Chromadorea</taxon>
        <taxon>Rhabditida</taxon>
        <taxon>Rhabditina</taxon>
        <taxon>Rhabditomorpha</taxon>
        <taxon>Rhabditoidea</taxon>
        <taxon>Rhabditidae</taxon>
        <taxon>Peloderinae</taxon>
        <taxon>Caenorhabditis</taxon>
    </lineage>
</organism>
<dbReference type="RefSeq" id="NP_001254055.1">
    <property type="nucleotide sequence ID" value="NM_001267126.1"/>
</dbReference>
<dbReference type="Proteomes" id="UP000001940">
    <property type="component" value="Chromosome II"/>
</dbReference>
<sequence>MLIMEILHIILWISTFLATIHGCSKKKRPSQPKPKPALINGKKPAPVAAKKGSDGEKKSKEKEMKSKEETKSKEKVKKPPMDFSEALKHEKTYNRDLTVEEVNKTVEQKPEPPIVLKPKGSTTTAKEKRPNLDPTINTIENTEDELVPKKRPQTDSEEERSLIRFIEKMDPFGAEK</sequence>
<dbReference type="AGR" id="WB:WBGene00194711"/>
<feature type="compositionally biased region" description="Basic and acidic residues" evidence="1">
    <location>
        <begin position="146"/>
        <end position="176"/>
    </location>
</feature>
<reference evidence="3 4" key="1">
    <citation type="journal article" date="1998" name="Science">
        <title>Genome sequence of the nematode C. elegans: a platform for investigating biology.</title>
        <authorList>
            <consortium name="The C. elegans sequencing consortium"/>
            <person name="Sulson J.E."/>
            <person name="Waterston R."/>
        </authorList>
    </citation>
    <scope>NUCLEOTIDE SEQUENCE [LARGE SCALE GENOMIC DNA]</scope>
    <source>
        <strain evidence="3 4">Bristol N2</strain>
    </source>
</reference>
<evidence type="ECO:0000256" key="1">
    <source>
        <dbReference type="SAM" id="MobiDB-lite"/>
    </source>
</evidence>
<feature type="chain" id="PRO_5002978907" evidence="2">
    <location>
        <begin position="23"/>
        <end position="176"/>
    </location>
</feature>
<dbReference type="InParanoid" id="C7IVR0"/>
<evidence type="ECO:0000313" key="4">
    <source>
        <dbReference type="Proteomes" id="UP000001940"/>
    </source>
</evidence>
<dbReference type="SMR" id="C7IVR0"/>
<feature type="region of interest" description="Disordered" evidence="1">
    <location>
        <begin position="24"/>
        <end position="176"/>
    </location>
</feature>
<dbReference type="CTD" id="13184004"/>
<keyword evidence="4" id="KW-1185">Reference proteome</keyword>
<dbReference type="AlphaFoldDB" id="C7IVR0"/>
<feature type="compositionally biased region" description="Basic and acidic residues" evidence="1">
    <location>
        <begin position="51"/>
        <end position="110"/>
    </location>
</feature>
<dbReference type="KEGG" id="cel:CELE_D2062.13"/>
<evidence type="ECO:0000256" key="2">
    <source>
        <dbReference type="SAM" id="SignalP"/>
    </source>
</evidence>